<dbReference type="InterPro" id="IPR006390">
    <property type="entry name" value="DHP_synth_dom"/>
</dbReference>
<evidence type="ECO:0000256" key="5">
    <source>
        <dbReference type="ARBA" id="ARBA00012458"/>
    </source>
</evidence>
<dbReference type="PROSITE" id="PS00793">
    <property type="entry name" value="DHPS_2"/>
    <property type="match status" value="1"/>
</dbReference>
<protein>
    <recommendedName>
        <fullName evidence="6 12">Dihydropteroate synthase</fullName>
        <shortName evidence="12">DHPS</shortName>
        <ecNumber evidence="5 12">2.5.1.15</ecNumber>
    </recommendedName>
    <alternativeName>
        <fullName evidence="11 12">Dihydropteroate pyrophosphorylase</fullName>
    </alternativeName>
</protein>
<evidence type="ECO:0000256" key="12">
    <source>
        <dbReference type="RuleBase" id="RU361205"/>
    </source>
</evidence>
<comment type="function">
    <text evidence="12">Catalyzes the condensation of para-aminobenzoate (pABA) with 6-hydroxymethyl-7,8-dihydropterin diphosphate (DHPt-PP) to form 7,8-dihydropteroate (H2Pte), the immediate precursor of folate derivatives.</text>
</comment>
<evidence type="ECO:0000256" key="2">
    <source>
        <dbReference type="ARBA" id="ARBA00001946"/>
    </source>
</evidence>
<dbReference type="RefSeq" id="WP_009581921.1">
    <property type="nucleotide sequence ID" value="NZ_AMZN01000069.1"/>
</dbReference>
<keyword evidence="15" id="KW-1185">Reference proteome</keyword>
<dbReference type="Proteomes" id="UP000011135">
    <property type="component" value="Unassembled WGS sequence"/>
</dbReference>
<evidence type="ECO:0000256" key="8">
    <source>
        <dbReference type="ARBA" id="ARBA00022723"/>
    </source>
</evidence>
<dbReference type="InterPro" id="IPR045031">
    <property type="entry name" value="DHP_synth-like"/>
</dbReference>
<evidence type="ECO:0000313" key="15">
    <source>
        <dbReference type="Proteomes" id="UP000011135"/>
    </source>
</evidence>
<dbReference type="GO" id="GO:0046654">
    <property type="term" value="P:tetrahydrofolate biosynthetic process"/>
    <property type="evidence" value="ECO:0007669"/>
    <property type="project" value="UniProtKB-UniPathway"/>
</dbReference>
<evidence type="ECO:0000256" key="3">
    <source>
        <dbReference type="ARBA" id="ARBA00004763"/>
    </source>
</evidence>
<dbReference type="InterPro" id="IPR011005">
    <property type="entry name" value="Dihydropteroate_synth-like_sf"/>
</dbReference>
<dbReference type="GO" id="GO:0046656">
    <property type="term" value="P:folic acid biosynthetic process"/>
    <property type="evidence" value="ECO:0007669"/>
    <property type="project" value="UniProtKB-KW"/>
</dbReference>
<comment type="similarity">
    <text evidence="4 12">Belongs to the DHPS family.</text>
</comment>
<dbReference type="Pfam" id="PF00809">
    <property type="entry name" value="Pterin_bind"/>
    <property type="match status" value="1"/>
</dbReference>
<dbReference type="EC" id="2.5.1.15" evidence="5 12"/>
<dbReference type="Gene3D" id="3.20.20.20">
    <property type="entry name" value="Dihydropteroate synthase-like"/>
    <property type="match status" value="1"/>
</dbReference>
<evidence type="ECO:0000256" key="10">
    <source>
        <dbReference type="ARBA" id="ARBA00022909"/>
    </source>
</evidence>
<dbReference type="PROSITE" id="PS00792">
    <property type="entry name" value="DHPS_1"/>
    <property type="match status" value="1"/>
</dbReference>
<comment type="caution">
    <text evidence="14">The sequence shown here is derived from an EMBL/GenBank/DDBJ whole genome shotgun (WGS) entry which is preliminary data.</text>
</comment>
<evidence type="ECO:0000256" key="11">
    <source>
        <dbReference type="ARBA" id="ARBA00030193"/>
    </source>
</evidence>
<comment type="cofactor">
    <cofactor evidence="2 12">
        <name>Mg(2+)</name>
        <dbReference type="ChEBI" id="CHEBI:18420"/>
    </cofactor>
</comment>
<keyword evidence="8 12" id="KW-0479">Metal-binding</keyword>
<proteinExistence type="inferred from homology"/>
<keyword evidence="9 12" id="KW-0460">Magnesium</keyword>
<dbReference type="PANTHER" id="PTHR20941">
    <property type="entry name" value="FOLATE SYNTHESIS PROTEINS"/>
    <property type="match status" value="1"/>
</dbReference>
<comment type="pathway">
    <text evidence="3 12">Cofactor biosynthesis; tetrahydrofolate biosynthesis; 7,8-dihydrofolate from 2-amino-4-hydroxy-6-hydroxymethyl-7,8-dihydropteridine diphosphate and 4-aminobenzoate: step 1/2.</text>
</comment>
<dbReference type="eggNOG" id="COG0294">
    <property type="taxonomic scope" value="Bacteria"/>
</dbReference>
<dbReference type="UniPathway" id="UPA00077">
    <property type="reaction ID" value="UER00156"/>
</dbReference>
<organism evidence="14 15">
    <name type="scientific">Fulvivirga imtechensis AK7</name>
    <dbReference type="NCBI Taxonomy" id="1237149"/>
    <lineage>
        <taxon>Bacteria</taxon>
        <taxon>Pseudomonadati</taxon>
        <taxon>Bacteroidota</taxon>
        <taxon>Cytophagia</taxon>
        <taxon>Cytophagales</taxon>
        <taxon>Fulvivirgaceae</taxon>
        <taxon>Fulvivirga</taxon>
    </lineage>
</organism>
<dbReference type="GO" id="GO:0046872">
    <property type="term" value="F:metal ion binding"/>
    <property type="evidence" value="ECO:0007669"/>
    <property type="project" value="UniProtKB-KW"/>
</dbReference>
<dbReference type="InterPro" id="IPR000489">
    <property type="entry name" value="Pterin-binding_dom"/>
</dbReference>
<keyword evidence="10 12" id="KW-0289">Folate biosynthesis</keyword>
<dbReference type="STRING" id="1237149.C900_04725"/>
<dbReference type="CDD" id="cd00739">
    <property type="entry name" value="DHPS"/>
    <property type="match status" value="1"/>
</dbReference>
<dbReference type="PANTHER" id="PTHR20941:SF1">
    <property type="entry name" value="FOLIC ACID SYNTHESIS PROTEIN FOL1"/>
    <property type="match status" value="1"/>
</dbReference>
<dbReference type="EMBL" id="AMZN01000069">
    <property type="protein sequence ID" value="ELR69748.1"/>
    <property type="molecule type" value="Genomic_DNA"/>
</dbReference>
<accession>L8JNM0</accession>
<reference evidence="14 15" key="1">
    <citation type="submission" date="2012-12" db="EMBL/GenBank/DDBJ databases">
        <title>Genome assembly of Fulvivirga imtechensis AK7.</title>
        <authorList>
            <person name="Nupur N."/>
            <person name="Khatri I."/>
            <person name="Kumar R."/>
            <person name="Subramanian S."/>
            <person name="Pinnaka A."/>
        </authorList>
    </citation>
    <scope>NUCLEOTIDE SEQUENCE [LARGE SCALE GENOMIC DNA]</scope>
    <source>
        <strain evidence="14 15">AK7</strain>
    </source>
</reference>
<dbReference type="FunFam" id="3.20.20.20:FF:000006">
    <property type="entry name" value="Dihydropteroate synthase"/>
    <property type="match status" value="1"/>
</dbReference>
<dbReference type="GO" id="GO:0005829">
    <property type="term" value="C:cytosol"/>
    <property type="evidence" value="ECO:0007669"/>
    <property type="project" value="TreeGrafter"/>
</dbReference>
<dbReference type="PROSITE" id="PS50972">
    <property type="entry name" value="PTERIN_BINDING"/>
    <property type="match status" value="1"/>
</dbReference>
<evidence type="ECO:0000256" key="6">
    <source>
        <dbReference type="ARBA" id="ARBA00016919"/>
    </source>
</evidence>
<evidence type="ECO:0000256" key="4">
    <source>
        <dbReference type="ARBA" id="ARBA00009503"/>
    </source>
</evidence>
<dbReference type="NCBIfam" id="TIGR01496">
    <property type="entry name" value="DHPS"/>
    <property type="match status" value="1"/>
</dbReference>
<sequence>MAKDTAFSGKKTLNIGGNVVSLERPLIIGILNVTPDSFYDGGRYQQEKDVVDRARSMIEEGADIIDIGGYSSRPGADDVPVYEELKRVVNHIQNIRKELPVVKVSIDTFRSQVAEAAVTAGANMINDISGGELDKHMYDVVADTQVPYILMHMRGTPQTMKHQTDYDDLLSEIFRFFEKKVSKLRKRDVKDIVLDPGFGFSKTMDQNYALLKNLRYFKALELPVLAGISRKSFIYRKLGLEPADALNGTTVLNTIALMHGAQILRVHDVKEAVQAVQLYNLTFNT</sequence>
<evidence type="ECO:0000256" key="9">
    <source>
        <dbReference type="ARBA" id="ARBA00022842"/>
    </source>
</evidence>
<comment type="catalytic activity">
    <reaction evidence="1">
        <text>(7,8-dihydropterin-6-yl)methyl diphosphate + 4-aminobenzoate = 7,8-dihydropteroate + diphosphate</text>
        <dbReference type="Rhea" id="RHEA:19949"/>
        <dbReference type="ChEBI" id="CHEBI:17836"/>
        <dbReference type="ChEBI" id="CHEBI:17839"/>
        <dbReference type="ChEBI" id="CHEBI:33019"/>
        <dbReference type="ChEBI" id="CHEBI:72950"/>
        <dbReference type="EC" id="2.5.1.15"/>
    </reaction>
</comment>
<evidence type="ECO:0000259" key="13">
    <source>
        <dbReference type="PROSITE" id="PS50972"/>
    </source>
</evidence>
<name>L8JNM0_9BACT</name>
<dbReference type="SUPFAM" id="SSF51717">
    <property type="entry name" value="Dihydropteroate synthetase-like"/>
    <property type="match status" value="1"/>
</dbReference>
<dbReference type="GO" id="GO:0004156">
    <property type="term" value="F:dihydropteroate synthase activity"/>
    <property type="evidence" value="ECO:0007669"/>
    <property type="project" value="UniProtKB-EC"/>
</dbReference>
<feature type="domain" description="Pterin-binding" evidence="13">
    <location>
        <begin position="25"/>
        <end position="277"/>
    </location>
</feature>
<gene>
    <name evidence="14" type="ORF">C900_04725</name>
</gene>
<dbReference type="AlphaFoldDB" id="L8JNM0"/>
<evidence type="ECO:0000256" key="1">
    <source>
        <dbReference type="ARBA" id="ARBA00000012"/>
    </source>
</evidence>
<dbReference type="PATRIC" id="fig|1237149.3.peg.4240"/>
<evidence type="ECO:0000256" key="7">
    <source>
        <dbReference type="ARBA" id="ARBA00022679"/>
    </source>
</evidence>
<evidence type="ECO:0000313" key="14">
    <source>
        <dbReference type="EMBL" id="ELR69748.1"/>
    </source>
</evidence>
<keyword evidence="7 12" id="KW-0808">Transferase</keyword>